<keyword evidence="3" id="KW-1185">Reference proteome</keyword>
<feature type="region of interest" description="Disordered" evidence="1">
    <location>
        <begin position="131"/>
        <end position="157"/>
    </location>
</feature>
<gene>
    <name evidence="2" type="ORF">ElyMa_004777000</name>
</gene>
<evidence type="ECO:0000313" key="3">
    <source>
        <dbReference type="Proteomes" id="UP000762676"/>
    </source>
</evidence>
<organism evidence="2 3">
    <name type="scientific">Elysia marginata</name>
    <dbReference type="NCBI Taxonomy" id="1093978"/>
    <lineage>
        <taxon>Eukaryota</taxon>
        <taxon>Metazoa</taxon>
        <taxon>Spiralia</taxon>
        <taxon>Lophotrochozoa</taxon>
        <taxon>Mollusca</taxon>
        <taxon>Gastropoda</taxon>
        <taxon>Heterobranchia</taxon>
        <taxon>Euthyneura</taxon>
        <taxon>Panpulmonata</taxon>
        <taxon>Sacoglossa</taxon>
        <taxon>Placobranchoidea</taxon>
        <taxon>Plakobranchidae</taxon>
        <taxon>Elysia</taxon>
    </lineage>
</organism>
<evidence type="ECO:0000256" key="1">
    <source>
        <dbReference type="SAM" id="MobiDB-lite"/>
    </source>
</evidence>
<accession>A0AAV4IHX7</accession>
<name>A0AAV4IHX7_9GAST</name>
<dbReference type="Proteomes" id="UP000762676">
    <property type="component" value="Unassembled WGS sequence"/>
</dbReference>
<evidence type="ECO:0000313" key="2">
    <source>
        <dbReference type="EMBL" id="GFS09223.1"/>
    </source>
</evidence>
<proteinExistence type="predicted"/>
<dbReference type="AlphaFoldDB" id="A0AAV4IHX7"/>
<sequence>MNVGLKICKACEAVAGVGSCDVAKKISGFWRIYPTSVEARRDWKDRRSLYLVKTPSLFAGSLEFTLSRTIGSLPGTSPSCGVLLCKTSSPGYSDDNPRNITSMSLYKVVSQARQTNSDGNKPNELRRLATVSSSKPDLERVSDGMRINGSVQNGQAV</sequence>
<reference evidence="2 3" key="1">
    <citation type="journal article" date="2021" name="Elife">
        <title>Chloroplast acquisition without the gene transfer in kleptoplastic sea slugs, Plakobranchus ocellatus.</title>
        <authorList>
            <person name="Maeda T."/>
            <person name="Takahashi S."/>
            <person name="Yoshida T."/>
            <person name="Shimamura S."/>
            <person name="Takaki Y."/>
            <person name="Nagai Y."/>
            <person name="Toyoda A."/>
            <person name="Suzuki Y."/>
            <person name="Arimoto A."/>
            <person name="Ishii H."/>
            <person name="Satoh N."/>
            <person name="Nishiyama T."/>
            <person name="Hasebe M."/>
            <person name="Maruyama T."/>
            <person name="Minagawa J."/>
            <person name="Obokata J."/>
            <person name="Shigenobu S."/>
        </authorList>
    </citation>
    <scope>NUCLEOTIDE SEQUENCE [LARGE SCALE GENOMIC DNA]</scope>
</reference>
<dbReference type="EMBL" id="BMAT01009581">
    <property type="protein sequence ID" value="GFS09223.1"/>
    <property type="molecule type" value="Genomic_DNA"/>
</dbReference>
<protein>
    <submittedName>
        <fullName evidence="2">Uncharacterized protein</fullName>
    </submittedName>
</protein>
<comment type="caution">
    <text evidence="2">The sequence shown here is derived from an EMBL/GenBank/DDBJ whole genome shotgun (WGS) entry which is preliminary data.</text>
</comment>